<gene>
    <name evidence="1" type="primary">fdtC</name>
    <name evidence="1" type="ORF">BN961_03299</name>
</gene>
<dbReference type="InterPro" id="IPR011004">
    <property type="entry name" value="Trimer_LpxA-like_sf"/>
</dbReference>
<dbReference type="SUPFAM" id="SSF51161">
    <property type="entry name" value="Trimeric LpxA-like enzymes"/>
    <property type="match status" value="1"/>
</dbReference>
<organism evidence="1 2">
    <name type="scientific">Afipia felis</name>
    <name type="common">Cat scratch disease bacillus</name>
    <dbReference type="NCBI Taxonomy" id="1035"/>
    <lineage>
        <taxon>Bacteria</taxon>
        <taxon>Pseudomonadati</taxon>
        <taxon>Pseudomonadota</taxon>
        <taxon>Alphaproteobacteria</taxon>
        <taxon>Hyphomicrobiales</taxon>
        <taxon>Nitrobacteraceae</taxon>
        <taxon>Afipia</taxon>
    </lineage>
</organism>
<dbReference type="Gene3D" id="2.160.10.10">
    <property type="entry name" value="Hexapeptide repeat proteins"/>
    <property type="match status" value="1"/>
</dbReference>
<sequence length="352" mass="40647">MTSKVKTAIIYGAYINPQADWRKLIRAQILDLRRFGALSVCDLHVVVTNHCGVGGVPEFFESLPILIRSIEFCATNKFEYPALVKLWNLITANDQYKYVGYLHTKGMSYAKDGRVRIEKVLTYYTFSRWSKMFEIFEDSPDINKIGIFPSMEDGKPCGGIWFNFWWARSSYIRTLPRPIETQNRYYYEHWLGASSLADLTKLDSYSIYTGSKAVFTGPDALECVARLRKKMKYRRLTMLESFIDFFAHLRRKTKMFRGTRMSYRHKLSDVQSENVGSGTRIWQYVVILPNAVIGKDCNICSHCFIENDVVIGDRVTVKSGVQLWDGMTLEDDVFVGPNATFTNDRHPKSQNK</sequence>
<evidence type="ECO:0000313" key="1">
    <source>
        <dbReference type="EMBL" id="CEG09867.1"/>
    </source>
</evidence>
<dbReference type="AlphaFoldDB" id="A0A090MUB6"/>
<proteinExistence type="predicted"/>
<name>A0A090MUB6_AFIFE</name>
<dbReference type="Proteomes" id="UP000035762">
    <property type="component" value="Unassembled WGS sequence"/>
</dbReference>
<evidence type="ECO:0000313" key="2">
    <source>
        <dbReference type="Proteomes" id="UP000035762"/>
    </source>
</evidence>
<comment type="caution">
    <text evidence="1">The sequence shown here is derived from an EMBL/GenBank/DDBJ whole genome shotgun (WGS) entry which is preliminary data.</text>
</comment>
<dbReference type="RefSeq" id="WP_244469205.1">
    <property type="nucleotide sequence ID" value="NZ_CCAZ020000002.1"/>
</dbReference>
<dbReference type="CDD" id="cd03358">
    <property type="entry name" value="LbH_WxcM_N_like"/>
    <property type="match status" value="1"/>
</dbReference>
<reference evidence="1 2" key="1">
    <citation type="journal article" date="2014" name="Genome Announc.">
        <title>Genome Sequence of Afipia felis Strain 76713, Isolated in Hospital Water Using an Amoeba Co-Culture Procedure.</title>
        <authorList>
            <person name="Benamar S."/>
            <person name="La Scola B."/>
            <person name="Croce O."/>
        </authorList>
    </citation>
    <scope>NUCLEOTIDE SEQUENCE [LARGE SCALE GENOMIC DNA]</scope>
    <source>
        <strain evidence="1 2">76713</strain>
    </source>
</reference>
<dbReference type="Pfam" id="PF00132">
    <property type="entry name" value="Hexapep"/>
    <property type="match status" value="1"/>
</dbReference>
<dbReference type="STRING" id="1035.BN961_03299"/>
<accession>A0A090MUB6</accession>
<dbReference type="GO" id="GO:0016740">
    <property type="term" value="F:transferase activity"/>
    <property type="evidence" value="ECO:0007669"/>
    <property type="project" value="UniProtKB-KW"/>
</dbReference>
<keyword evidence="2" id="KW-1185">Reference proteome</keyword>
<dbReference type="InterPro" id="IPR001451">
    <property type="entry name" value="Hexapep"/>
</dbReference>
<dbReference type="EMBL" id="CCAZ020000002">
    <property type="protein sequence ID" value="CEG09867.1"/>
    <property type="molecule type" value="Genomic_DNA"/>
</dbReference>
<protein>
    <submittedName>
        <fullName evidence="1">dTDP-3-amino-3,6-dideoxy-alpha-D-galactopyranose 3-N-acetyltransferase</fullName>
    </submittedName>
</protein>